<keyword evidence="1" id="KW-1133">Transmembrane helix</keyword>
<gene>
    <name evidence="2" type="ORF">FOL47_009332</name>
</gene>
<dbReference type="Proteomes" id="UP000591131">
    <property type="component" value="Unassembled WGS sequence"/>
</dbReference>
<organism evidence="2 3">
    <name type="scientific">Perkinsus chesapeaki</name>
    <name type="common">Clam parasite</name>
    <name type="synonym">Perkinsus andrewsi</name>
    <dbReference type="NCBI Taxonomy" id="330153"/>
    <lineage>
        <taxon>Eukaryota</taxon>
        <taxon>Sar</taxon>
        <taxon>Alveolata</taxon>
        <taxon>Perkinsozoa</taxon>
        <taxon>Perkinsea</taxon>
        <taxon>Perkinsida</taxon>
        <taxon>Perkinsidae</taxon>
        <taxon>Perkinsus</taxon>
    </lineage>
</organism>
<protein>
    <submittedName>
        <fullName evidence="2">Uncharacterized protein</fullName>
    </submittedName>
</protein>
<accession>A0A7J6L965</accession>
<feature type="transmembrane region" description="Helical" evidence="1">
    <location>
        <begin position="163"/>
        <end position="182"/>
    </location>
</feature>
<keyword evidence="1" id="KW-0472">Membrane</keyword>
<dbReference type="OrthoDB" id="423523at2759"/>
<keyword evidence="3" id="KW-1185">Reference proteome</keyword>
<evidence type="ECO:0000313" key="3">
    <source>
        <dbReference type="Proteomes" id="UP000591131"/>
    </source>
</evidence>
<dbReference type="EMBL" id="JAAPAO010000643">
    <property type="protein sequence ID" value="KAF4655686.1"/>
    <property type="molecule type" value="Genomic_DNA"/>
</dbReference>
<evidence type="ECO:0000256" key="1">
    <source>
        <dbReference type="SAM" id="Phobius"/>
    </source>
</evidence>
<name>A0A7J6L965_PERCH</name>
<keyword evidence="1" id="KW-0812">Transmembrane</keyword>
<dbReference type="AlphaFoldDB" id="A0A7J6L965"/>
<sequence>MPVEINSAECEFLGGHHAYEGVHYDKMDPPSTQEIAELSKKLRAIAAESVGGAHADRIVAADLMRSALLNLAASKKSSGEVTMENLLSENTGRTVDMMKTVNEESVVKALNELVNELKISKPSMFYTPTNHPVVHFESSGMGFCTECLKKKTAIMEIPCGKEYGGKAYLYSVLIIFMFFFVCI</sequence>
<proteinExistence type="predicted"/>
<comment type="caution">
    <text evidence="2">The sequence shown here is derived from an EMBL/GenBank/DDBJ whole genome shotgun (WGS) entry which is preliminary data.</text>
</comment>
<evidence type="ECO:0000313" key="2">
    <source>
        <dbReference type="EMBL" id="KAF4655686.1"/>
    </source>
</evidence>
<reference evidence="2 3" key="1">
    <citation type="submission" date="2020-04" db="EMBL/GenBank/DDBJ databases">
        <title>Perkinsus chesapeaki whole genome sequence.</title>
        <authorList>
            <person name="Bogema D.R."/>
        </authorList>
    </citation>
    <scope>NUCLEOTIDE SEQUENCE [LARGE SCALE GENOMIC DNA]</scope>
    <source>
        <strain evidence="2">ATCC PRA-425</strain>
    </source>
</reference>